<evidence type="ECO:0000259" key="3">
    <source>
        <dbReference type="PROSITE" id="PS50943"/>
    </source>
</evidence>
<gene>
    <name evidence="4" type="ORF">J2X07_003213</name>
</gene>
<dbReference type="InterPro" id="IPR019734">
    <property type="entry name" value="TPR_rpt"/>
</dbReference>
<dbReference type="Proteomes" id="UP001258181">
    <property type="component" value="Unassembled WGS sequence"/>
</dbReference>
<dbReference type="PANTHER" id="PTHR45641">
    <property type="entry name" value="TETRATRICOPEPTIDE REPEAT PROTEIN (AFU_ORTHOLOGUE AFUA_6G03870)"/>
    <property type="match status" value="1"/>
</dbReference>
<dbReference type="Pfam" id="PF13181">
    <property type="entry name" value="TPR_8"/>
    <property type="match status" value="4"/>
</dbReference>
<reference evidence="4 5" key="1">
    <citation type="submission" date="2023-07" db="EMBL/GenBank/DDBJ databases">
        <title>Sorghum-associated microbial communities from plants grown in Nebraska, USA.</title>
        <authorList>
            <person name="Schachtman D."/>
        </authorList>
    </citation>
    <scope>NUCLEOTIDE SEQUENCE [LARGE SCALE GENOMIC DNA]</scope>
    <source>
        <strain evidence="4 5">BE211</strain>
    </source>
</reference>
<comment type="caution">
    <text evidence="4">The sequence shown here is derived from an EMBL/GenBank/DDBJ whole genome shotgun (WGS) entry which is preliminary data.</text>
</comment>
<dbReference type="CDD" id="cd00093">
    <property type="entry name" value="HTH_XRE"/>
    <property type="match status" value="1"/>
</dbReference>
<accession>A0ABU1U461</accession>
<dbReference type="Pfam" id="PF01381">
    <property type="entry name" value="HTH_3"/>
    <property type="match status" value="1"/>
</dbReference>
<dbReference type="PANTHER" id="PTHR45641:SF19">
    <property type="entry name" value="NEPHROCYSTIN-3"/>
    <property type="match status" value="1"/>
</dbReference>
<proteinExistence type="predicted"/>
<dbReference type="PROSITE" id="PS50943">
    <property type="entry name" value="HTH_CROC1"/>
    <property type="match status" value="1"/>
</dbReference>
<keyword evidence="1" id="KW-0677">Repeat</keyword>
<dbReference type="SMART" id="SM00028">
    <property type="entry name" value="TPR"/>
    <property type="match status" value="5"/>
</dbReference>
<keyword evidence="5" id="KW-1185">Reference proteome</keyword>
<evidence type="ECO:0000256" key="2">
    <source>
        <dbReference type="ARBA" id="ARBA00022803"/>
    </source>
</evidence>
<dbReference type="RefSeq" id="WP_310260791.1">
    <property type="nucleotide sequence ID" value="NZ_JAVDWA010000006.1"/>
</dbReference>
<dbReference type="InterPro" id="IPR001387">
    <property type="entry name" value="Cro/C1-type_HTH"/>
</dbReference>
<evidence type="ECO:0000313" key="4">
    <source>
        <dbReference type="EMBL" id="MDR7074218.1"/>
    </source>
</evidence>
<sequence>MIGKRIKEARTQIGISQRQLAGEDMTRAYISLIEKGHAIPSEKTLRIIANRLDKPLSYFMGDEDEDSTEISEAMLERAINKAKEGHIESALNIANRIFSTTQSLPVTVDTYFFIMETKLNQGLYDEVLDYGEEALPEILALKDRHAIVRYYMLIGKAAFRTENFSLAKKSYEKAVKYSNQLKKLQDEKIKALAFLGTTCIRLGNIKEAIEYYIEAEKEVSLTGNRLFHGQILMGLGKAYMKTNEYENSLICAEKSIALLGDYEQEMVYALHNKAIANYLLGKEEEAIYILKECLQIYKNSNQSLKQAFILEELTKISIEKEDFDKAKQYCEEAIKLLEIEDDGILRGKLYREMGQILRFEGQLDQGYYFLRMSYDLLIRLKATNEAGESLRLLSGSVTAVSDKQK</sequence>
<protein>
    <submittedName>
        <fullName evidence="4">Transcriptional regulator with XRE-family HTH domain/Flp pilus assembly protein TadD</fullName>
    </submittedName>
</protein>
<dbReference type="InterPro" id="IPR011990">
    <property type="entry name" value="TPR-like_helical_dom_sf"/>
</dbReference>
<evidence type="ECO:0000313" key="5">
    <source>
        <dbReference type="Proteomes" id="UP001258181"/>
    </source>
</evidence>
<organism evidence="4 5">
    <name type="scientific">Fictibacillus barbaricus</name>
    <dbReference type="NCBI Taxonomy" id="182136"/>
    <lineage>
        <taxon>Bacteria</taxon>
        <taxon>Bacillati</taxon>
        <taxon>Bacillota</taxon>
        <taxon>Bacilli</taxon>
        <taxon>Bacillales</taxon>
        <taxon>Fictibacillaceae</taxon>
        <taxon>Fictibacillus</taxon>
    </lineage>
</organism>
<dbReference type="Gene3D" id="1.10.260.40">
    <property type="entry name" value="lambda repressor-like DNA-binding domains"/>
    <property type="match status" value="1"/>
</dbReference>
<dbReference type="SUPFAM" id="SSF48452">
    <property type="entry name" value="TPR-like"/>
    <property type="match status" value="1"/>
</dbReference>
<evidence type="ECO:0000256" key="1">
    <source>
        <dbReference type="ARBA" id="ARBA00022737"/>
    </source>
</evidence>
<dbReference type="SMART" id="SM00530">
    <property type="entry name" value="HTH_XRE"/>
    <property type="match status" value="1"/>
</dbReference>
<name>A0ABU1U461_9BACL</name>
<dbReference type="EMBL" id="JAVDWA010000006">
    <property type="protein sequence ID" value="MDR7074218.1"/>
    <property type="molecule type" value="Genomic_DNA"/>
</dbReference>
<dbReference type="Gene3D" id="1.25.40.10">
    <property type="entry name" value="Tetratricopeptide repeat domain"/>
    <property type="match status" value="2"/>
</dbReference>
<feature type="domain" description="HTH cro/C1-type" evidence="3">
    <location>
        <begin position="6"/>
        <end position="59"/>
    </location>
</feature>
<dbReference type="SUPFAM" id="SSF47413">
    <property type="entry name" value="lambda repressor-like DNA-binding domains"/>
    <property type="match status" value="1"/>
</dbReference>
<dbReference type="InterPro" id="IPR010982">
    <property type="entry name" value="Lambda_DNA-bd_dom_sf"/>
</dbReference>
<keyword evidence="2" id="KW-0802">TPR repeat</keyword>